<reference evidence="2" key="2">
    <citation type="submission" date="2020-09" db="EMBL/GenBank/DDBJ databases">
        <authorList>
            <person name="Sun Q."/>
            <person name="Zhou Y."/>
        </authorList>
    </citation>
    <scope>NUCLEOTIDE SEQUENCE</scope>
    <source>
        <strain evidence="2">CGMCC 1.15880</strain>
    </source>
</reference>
<proteinExistence type="predicted"/>
<accession>A0A916QVH5</accession>
<dbReference type="AlphaFoldDB" id="A0A916QVH5"/>
<dbReference type="Proteomes" id="UP000628017">
    <property type="component" value="Unassembled WGS sequence"/>
</dbReference>
<feature type="transmembrane region" description="Helical" evidence="1">
    <location>
        <begin position="100"/>
        <end position="122"/>
    </location>
</feature>
<feature type="transmembrane region" description="Helical" evidence="1">
    <location>
        <begin position="17"/>
        <end position="37"/>
    </location>
</feature>
<feature type="transmembrane region" description="Helical" evidence="1">
    <location>
        <begin position="75"/>
        <end position="94"/>
    </location>
</feature>
<evidence type="ECO:0000313" key="3">
    <source>
        <dbReference type="Proteomes" id="UP000628017"/>
    </source>
</evidence>
<dbReference type="EMBL" id="BMKA01000001">
    <property type="protein sequence ID" value="GGA11344.1"/>
    <property type="molecule type" value="Genomic_DNA"/>
</dbReference>
<keyword evidence="1" id="KW-1133">Transmembrane helix</keyword>
<dbReference type="RefSeq" id="WP_188671374.1">
    <property type="nucleotide sequence ID" value="NZ_BMKA01000001.1"/>
</dbReference>
<reference evidence="2" key="1">
    <citation type="journal article" date="2014" name="Int. J. Syst. Evol. Microbiol.">
        <title>Complete genome sequence of Corynebacterium casei LMG S-19264T (=DSM 44701T), isolated from a smear-ripened cheese.</title>
        <authorList>
            <consortium name="US DOE Joint Genome Institute (JGI-PGF)"/>
            <person name="Walter F."/>
            <person name="Albersmeier A."/>
            <person name="Kalinowski J."/>
            <person name="Ruckert C."/>
        </authorList>
    </citation>
    <scope>NUCLEOTIDE SEQUENCE</scope>
    <source>
        <strain evidence="2">CGMCC 1.15880</strain>
    </source>
</reference>
<name>A0A916QVH5_9RHOB</name>
<evidence type="ECO:0000313" key="2">
    <source>
        <dbReference type="EMBL" id="GGA11344.1"/>
    </source>
</evidence>
<keyword evidence="1" id="KW-0472">Membrane</keyword>
<feature type="transmembrane region" description="Helical" evidence="1">
    <location>
        <begin position="149"/>
        <end position="171"/>
    </location>
</feature>
<evidence type="ECO:0000256" key="1">
    <source>
        <dbReference type="SAM" id="Phobius"/>
    </source>
</evidence>
<sequence length="174" mass="19881">MEGFYQEVIGSRSFASIWYWIVFAVVWTRTTHWTLGVPYEDARNAKRFGGQYQIDFETQIEINIRKTLEVFEGHSIALTGLAAFFLATIFMLGFSFNIQFMQAGFLLIFPLTIVSGLSIHLARKLRTEDLDGAALYSAYVWHRRIKQGIGAFSIFFAAFWGVSQILFSPYAGTF</sequence>
<organism evidence="2 3">
    <name type="scientific">Neptunicoccus cionae</name>
    <dbReference type="NCBI Taxonomy" id="2035344"/>
    <lineage>
        <taxon>Bacteria</taxon>
        <taxon>Pseudomonadati</taxon>
        <taxon>Pseudomonadota</taxon>
        <taxon>Alphaproteobacteria</taxon>
        <taxon>Rhodobacterales</taxon>
        <taxon>Paracoccaceae</taxon>
        <taxon>Neptunicoccus</taxon>
    </lineage>
</organism>
<gene>
    <name evidence="2" type="ORF">GCM10011498_09410</name>
</gene>
<keyword evidence="3" id="KW-1185">Reference proteome</keyword>
<keyword evidence="1" id="KW-0812">Transmembrane</keyword>
<evidence type="ECO:0008006" key="4">
    <source>
        <dbReference type="Google" id="ProtNLM"/>
    </source>
</evidence>
<protein>
    <recommendedName>
        <fullName evidence="4">Component of SufBCD complex</fullName>
    </recommendedName>
</protein>
<comment type="caution">
    <text evidence="2">The sequence shown here is derived from an EMBL/GenBank/DDBJ whole genome shotgun (WGS) entry which is preliminary data.</text>
</comment>